<dbReference type="PROSITE" id="PS51257">
    <property type="entry name" value="PROKAR_LIPOPROTEIN"/>
    <property type="match status" value="1"/>
</dbReference>
<proteinExistence type="predicted"/>
<sequence>MSRFYKTITVAIAVSLLAACGSSPQIDLVNTSVQSNFPVVAKEQVKDLSINDHVLSVATWNVEHLAYPIDQGCKPRNEDELQEMRAYAQKLDVDIVALQEVASKEAVHLLFPKAEWQVIMSARPDSEAYECRGSGYKSTQQKTAIAVKKALQVGAVEQNQAFMLKHPGLRFGLGISIQTALGMTNILNLHLKSGCFVDDYLKSDSRACQDLSEQAAILYDWIEKRENSSAPYVILGDFNHRISAPYNRMTRSIRAKSKSATSPIQIVTQPLIGCHPSYPAPIDHIIVGGLTATSVTLSPLVHYYDDMQEDAMLSDHCATSVNIAQAHYPLSTSVKWQVSSKE</sequence>
<dbReference type="AlphaFoldDB" id="K6Y2D8"/>
<dbReference type="Pfam" id="PF03372">
    <property type="entry name" value="Exo_endo_phos"/>
    <property type="match status" value="1"/>
</dbReference>
<name>K6Y2D8_9ALTE</name>
<comment type="caution">
    <text evidence="3">The sequence shown here is derived from an EMBL/GenBank/DDBJ whole genome shotgun (WGS) entry which is preliminary data.</text>
</comment>
<evidence type="ECO:0000313" key="4">
    <source>
        <dbReference type="Proteomes" id="UP000006251"/>
    </source>
</evidence>
<feature type="domain" description="Endonuclease/exonuclease/phosphatase" evidence="2">
    <location>
        <begin position="58"/>
        <end position="316"/>
    </location>
</feature>
<feature type="chain" id="PRO_5003897059" description="Endonuclease/exonuclease/phosphatase domain-containing protein" evidence="1">
    <location>
        <begin position="22"/>
        <end position="342"/>
    </location>
</feature>
<keyword evidence="4" id="KW-1185">Reference proteome</keyword>
<dbReference type="InterPro" id="IPR036691">
    <property type="entry name" value="Endo/exonu/phosph_ase_sf"/>
</dbReference>
<gene>
    <name evidence="3" type="ORF">GPAL_0118</name>
</gene>
<dbReference type="RefSeq" id="WP_006008120.1">
    <property type="nucleotide sequence ID" value="NZ_AUAV01000013.1"/>
</dbReference>
<keyword evidence="1" id="KW-0732">Signal</keyword>
<organism evidence="3 4">
    <name type="scientific">Brumicola pallidula DSM 14239 = ACAM 615</name>
    <dbReference type="NCBI Taxonomy" id="1121922"/>
    <lineage>
        <taxon>Bacteria</taxon>
        <taxon>Pseudomonadati</taxon>
        <taxon>Pseudomonadota</taxon>
        <taxon>Gammaproteobacteria</taxon>
        <taxon>Alteromonadales</taxon>
        <taxon>Alteromonadaceae</taxon>
        <taxon>Brumicola</taxon>
    </lineage>
</organism>
<evidence type="ECO:0000259" key="2">
    <source>
        <dbReference type="Pfam" id="PF03372"/>
    </source>
</evidence>
<protein>
    <recommendedName>
        <fullName evidence="2">Endonuclease/exonuclease/phosphatase domain-containing protein</fullName>
    </recommendedName>
</protein>
<dbReference type="EMBL" id="BAEQ01000004">
    <property type="protein sequence ID" value="GAC26999.1"/>
    <property type="molecule type" value="Genomic_DNA"/>
</dbReference>
<accession>K6Y2D8</accession>
<feature type="signal peptide" evidence="1">
    <location>
        <begin position="1"/>
        <end position="21"/>
    </location>
</feature>
<dbReference type="Proteomes" id="UP000006251">
    <property type="component" value="Unassembled WGS sequence"/>
</dbReference>
<dbReference type="SUPFAM" id="SSF56219">
    <property type="entry name" value="DNase I-like"/>
    <property type="match status" value="1"/>
</dbReference>
<reference evidence="4" key="1">
    <citation type="journal article" date="2014" name="Environ. Microbiol.">
        <title>Comparative genomics of the marine bacterial genus Glaciecola reveals the high degree of genomic diversity and genomic characteristic for cold adaptation.</title>
        <authorList>
            <person name="Qin Q.L."/>
            <person name="Xie B.B."/>
            <person name="Yu Y."/>
            <person name="Shu Y.L."/>
            <person name="Rong J.C."/>
            <person name="Zhang Y.J."/>
            <person name="Zhao D.L."/>
            <person name="Chen X.L."/>
            <person name="Zhang X.Y."/>
            <person name="Chen B."/>
            <person name="Zhou B.C."/>
            <person name="Zhang Y.Z."/>
        </authorList>
    </citation>
    <scope>NUCLEOTIDE SEQUENCE [LARGE SCALE GENOMIC DNA]</scope>
    <source>
        <strain evidence="4">ACAM 615</strain>
    </source>
</reference>
<dbReference type="OrthoDB" id="395856at2"/>
<dbReference type="STRING" id="1121922.GCA_000428905_02562"/>
<evidence type="ECO:0000313" key="3">
    <source>
        <dbReference type="EMBL" id="GAC26999.1"/>
    </source>
</evidence>
<evidence type="ECO:0000256" key="1">
    <source>
        <dbReference type="SAM" id="SignalP"/>
    </source>
</evidence>
<dbReference type="InterPro" id="IPR005135">
    <property type="entry name" value="Endo/exonuclease/phosphatase"/>
</dbReference>
<dbReference type="Gene3D" id="3.60.10.10">
    <property type="entry name" value="Endonuclease/exonuclease/phosphatase"/>
    <property type="match status" value="1"/>
</dbReference>
<dbReference type="GO" id="GO:0003824">
    <property type="term" value="F:catalytic activity"/>
    <property type="evidence" value="ECO:0007669"/>
    <property type="project" value="InterPro"/>
</dbReference>